<dbReference type="EMBL" id="JAWDJW010009831">
    <property type="protein sequence ID" value="KAK3055091.1"/>
    <property type="molecule type" value="Genomic_DNA"/>
</dbReference>
<gene>
    <name evidence="1" type="ORF">LTS18_011872</name>
</gene>
<feature type="non-terminal residue" evidence="1">
    <location>
        <position position="84"/>
    </location>
</feature>
<organism evidence="1 2">
    <name type="scientific">Coniosporium uncinatum</name>
    <dbReference type="NCBI Taxonomy" id="93489"/>
    <lineage>
        <taxon>Eukaryota</taxon>
        <taxon>Fungi</taxon>
        <taxon>Dikarya</taxon>
        <taxon>Ascomycota</taxon>
        <taxon>Pezizomycotina</taxon>
        <taxon>Dothideomycetes</taxon>
        <taxon>Dothideomycetes incertae sedis</taxon>
        <taxon>Coniosporium</taxon>
    </lineage>
</organism>
<dbReference type="Proteomes" id="UP001186974">
    <property type="component" value="Unassembled WGS sequence"/>
</dbReference>
<reference evidence="1" key="1">
    <citation type="submission" date="2024-09" db="EMBL/GenBank/DDBJ databases">
        <title>Black Yeasts Isolated from many extreme environments.</title>
        <authorList>
            <person name="Coleine C."/>
            <person name="Stajich J.E."/>
            <person name="Selbmann L."/>
        </authorList>
    </citation>
    <scope>NUCLEOTIDE SEQUENCE</scope>
    <source>
        <strain evidence="1">CCFEE 5737</strain>
    </source>
</reference>
<evidence type="ECO:0000313" key="2">
    <source>
        <dbReference type="Proteomes" id="UP001186974"/>
    </source>
</evidence>
<proteinExistence type="predicted"/>
<keyword evidence="2" id="KW-1185">Reference proteome</keyword>
<protein>
    <submittedName>
        <fullName evidence="1">Uncharacterized protein</fullName>
    </submittedName>
</protein>
<comment type="caution">
    <text evidence="1">The sequence shown here is derived from an EMBL/GenBank/DDBJ whole genome shotgun (WGS) entry which is preliminary data.</text>
</comment>
<sequence length="84" mass="9694">MQADSRATTLRDEEEFKKPPFARKETHDTTGPGTISNYAYWVGREPGFAIFRSFKTLNARNLLLSQAEIIYAEEELKKLEKEDP</sequence>
<accession>A0ACC3CY20</accession>
<name>A0ACC3CY20_9PEZI</name>
<evidence type="ECO:0000313" key="1">
    <source>
        <dbReference type="EMBL" id="KAK3055091.1"/>
    </source>
</evidence>